<keyword evidence="5 7" id="KW-0472">Membrane</keyword>
<organism evidence="8 11">
    <name type="scientific">Exiguobacterium indicum</name>
    <dbReference type="NCBI Taxonomy" id="296995"/>
    <lineage>
        <taxon>Bacteria</taxon>
        <taxon>Bacillati</taxon>
        <taxon>Bacillota</taxon>
        <taxon>Bacilli</taxon>
        <taxon>Bacillales</taxon>
        <taxon>Bacillales Family XII. Incertae Sedis</taxon>
        <taxon>Exiguobacterium</taxon>
    </lineage>
</organism>
<dbReference type="GO" id="GO:0043190">
    <property type="term" value="C:ATP-binding cassette (ABC) transporter complex"/>
    <property type="evidence" value="ECO:0007669"/>
    <property type="project" value="InterPro"/>
</dbReference>
<dbReference type="Proteomes" id="UP000053797">
    <property type="component" value="Unassembled WGS sequence"/>
</dbReference>
<dbReference type="InterPro" id="IPR001626">
    <property type="entry name" value="ABC_TroCD"/>
</dbReference>
<reference evidence="9 12" key="2">
    <citation type="journal article" date="2016" name="Front. Microbiol.">
        <title>Genomic Resource of Rice Seed Associated Bacteria.</title>
        <authorList>
            <person name="Midha S."/>
            <person name="Bansal K."/>
            <person name="Sharma S."/>
            <person name="Kumar N."/>
            <person name="Patil P.P."/>
            <person name="Chaudhry V."/>
            <person name="Patil P.B."/>
        </authorList>
    </citation>
    <scope>NUCLEOTIDE SEQUENCE [LARGE SCALE GENOMIC DNA]</scope>
    <source>
        <strain evidence="9 12">RSA11</strain>
    </source>
</reference>
<dbReference type="EMBL" id="LDQV01000003">
    <property type="protein sequence ID" value="KTR28561.1"/>
    <property type="molecule type" value="Genomic_DNA"/>
</dbReference>
<name>A0A0V8GFV7_9BACL</name>
<dbReference type="EMBL" id="LNQL01000002">
    <property type="protein sequence ID" value="KSU49175.1"/>
    <property type="molecule type" value="Genomic_DNA"/>
</dbReference>
<dbReference type="CDD" id="cd06550">
    <property type="entry name" value="TM_ABC_iron-siderophores_like"/>
    <property type="match status" value="1"/>
</dbReference>
<dbReference type="GO" id="GO:0055085">
    <property type="term" value="P:transmembrane transport"/>
    <property type="evidence" value="ECO:0007669"/>
    <property type="project" value="InterPro"/>
</dbReference>
<feature type="transmembrane region" description="Helical" evidence="7">
    <location>
        <begin position="71"/>
        <end position="88"/>
    </location>
</feature>
<evidence type="ECO:0000313" key="9">
    <source>
        <dbReference type="EMBL" id="KTR28561.1"/>
    </source>
</evidence>
<evidence type="ECO:0000256" key="5">
    <source>
        <dbReference type="ARBA" id="ARBA00023136"/>
    </source>
</evidence>
<dbReference type="AlphaFoldDB" id="A0A0V8GFV7"/>
<feature type="transmembrane region" description="Helical" evidence="7">
    <location>
        <begin position="141"/>
        <end position="159"/>
    </location>
</feature>
<feature type="transmembrane region" description="Helical" evidence="7">
    <location>
        <begin position="179"/>
        <end position="197"/>
    </location>
</feature>
<reference evidence="10 13" key="3">
    <citation type="submission" date="2023-12" db="EMBL/GenBank/DDBJ databases">
        <authorList>
            <person name="Easwaran N."/>
            <person name="Lazarus H.P.S."/>
        </authorList>
    </citation>
    <scope>NUCLEOTIDE SEQUENCE [LARGE SCALE GENOMIC DNA]</scope>
    <source>
        <strain evidence="10 13">VIT-2023</strain>
    </source>
</reference>
<dbReference type="SUPFAM" id="SSF81345">
    <property type="entry name" value="ABC transporter involved in vitamin B12 uptake, BtuC"/>
    <property type="match status" value="1"/>
</dbReference>
<dbReference type="GO" id="GO:0010043">
    <property type="term" value="P:response to zinc ion"/>
    <property type="evidence" value="ECO:0007669"/>
    <property type="project" value="TreeGrafter"/>
</dbReference>
<evidence type="ECO:0000256" key="2">
    <source>
        <dbReference type="ARBA" id="ARBA00008034"/>
    </source>
</evidence>
<evidence type="ECO:0000256" key="4">
    <source>
        <dbReference type="ARBA" id="ARBA00022989"/>
    </source>
</evidence>
<feature type="transmembrane region" description="Helical" evidence="7">
    <location>
        <begin position="203"/>
        <end position="221"/>
    </location>
</feature>
<evidence type="ECO:0000313" key="13">
    <source>
        <dbReference type="Proteomes" id="UP001387110"/>
    </source>
</evidence>
<dbReference type="Proteomes" id="UP001387110">
    <property type="component" value="Unassembled WGS sequence"/>
</dbReference>
<dbReference type="InterPro" id="IPR037294">
    <property type="entry name" value="ABC_BtuC-like"/>
</dbReference>
<dbReference type="PANTHER" id="PTHR30477:SF22">
    <property type="entry name" value="METAL ABC TRANSPORTER PERMEASE"/>
    <property type="match status" value="1"/>
</dbReference>
<dbReference type="PANTHER" id="PTHR30477">
    <property type="entry name" value="ABC-TRANSPORTER METAL-BINDING PROTEIN"/>
    <property type="match status" value="1"/>
</dbReference>
<keyword evidence="4 7" id="KW-1133">Transmembrane helix</keyword>
<evidence type="ECO:0000256" key="3">
    <source>
        <dbReference type="ARBA" id="ARBA00022692"/>
    </source>
</evidence>
<evidence type="ECO:0000256" key="6">
    <source>
        <dbReference type="RuleBase" id="RU003943"/>
    </source>
</evidence>
<dbReference type="GeneID" id="90836020"/>
<keyword evidence="6" id="KW-0813">Transport</keyword>
<feature type="transmembrane region" description="Helical" evidence="7">
    <location>
        <begin position="100"/>
        <end position="121"/>
    </location>
</feature>
<feature type="transmembrane region" description="Helical" evidence="7">
    <location>
        <begin position="255"/>
        <end position="276"/>
    </location>
</feature>
<dbReference type="Proteomes" id="UP000072605">
    <property type="component" value="Unassembled WGS sequence"/>
</dbReference>
<sequence>MIEAFMTLKFLQYALVAAILIGFTAPLIGSFVVVRRMSLIADALSHVTLAGIALSLLISGMVAQLADLNPLYLGIVTSVIAALTIDWLRAKYKHFQELAIPIIMATGMGLGATFISLANGFSMDLVSFLFGTVSAVALTDVYTILIVTIVVVIFVFAFYKELLFLSFDEEQARVSGIRLRLVHILFMIVVALVIAISMRIVGILLVSSLITLPVAAALRIAKSFKMTIFLAIIFGEIATVLGLILAYQFDLAPGGMIVLIAVLELIIVMLLERFWIGGKTHEDEHRTSA</sequence>
<evidence type="ECO:0000313" key="11">
    <source>
        <dbReference type="Proteomes" id="UP000053797"/>
    </source>
</evidence>
<accession>A0A0V8GFV7</accession>
<evidence type="ECO:0000313" key="10">
    <source>
        <dbReference type="EMBL" id="MEI4462422.1"/>
    </source>
</evidence>
<keyword evidence="13" id="KW-1185">Reference proteome</keyword>
<feature type="transmembrane region" description="Helical" evidence="7">
    <location>
        <begin position="12"/>
        <end position="34"/>
    </location>
</feature>
<dbReference type="EMBL" id="JBAWKY010000002">
    <property type="protein sequence ID" value="MEI4462422.1"/>
    <property type="molecule type" value="Genomic_DNA"/>
</dbReference>
<feature type="transmembrane region" description="Helical" evidence="7">
    <location>
        <begin position="46"/>
        <end position="65"/>
    </location>
</feature>
<comment type="subcellular location">
    <subcellularLocation>
        <location evidence="6">Cell membrane</location>
        <topology evidence="6">Multi-pass membrane protein</topology>
    </subcellularLocation>
    <subcellularLocation>
        <location evidence="1">Membrane</location>
        <topology evidence="1">Multi-pass membrane protein</topology>
    </subcellularLocation>
</comment>
<comment type="similarity">
    <text evidence="2 6">Belongs to the ABC-3 integral membrane protein family.</text>
</comment>
<proteinExistence type="inferred from homology"/>
<protein>
    <submittedName>
        <fullName evidence="8">Metal ABC transporter permease</fullName>
    </submittedName>
</protein>
<comment type="caution">
    <text evidence="8">The sequence shown here is derived from an EMBL/GenBank/DDBJ whole genome shotgun (WGS) entry which is preliminary data.</text>
</comment>
<gene>
    <name evidence="8" type="ORF">AS033_07305</name>
    <name evidence="9" type="ORF">RSA11_00360</name>
    <name evidence="10" type="ORF">SZL87_08315</name>
</gene>
<evidence type="ECO:0000313" key="8">
    <source>
        <dbReference type="EMBL" id="KSU49175.1"/>
    </source>
</evidence>
<feature type="transmembrane region" description="Helical" evidence="7">
    <location>
        <begin position="228"/>
        <end position="249"/>
    </location>
</feature>
<evidence type="ECO:0000256" key="1">
    <source>
        <dbReference type="ARBA" id="ARBA00004141"/>
    </source>
</evidence>
<reference evidence="8 11" key="1">
    <citation type="journal article" date="2015" name="Int. J. Syst. Evol. Microbiol.">
        <title>Exiguobacterium enclense sp. nov., isolated from sediment.</title>
        <authorList>
            <person name="Dastager S.G."/>
            <person name="Mawlankar R."/>
            <person name="Sonalkar V.V."/>
            <person name="Thorat M.N."/>
            <person name="Mual P."/>
            <person name="Verma A."/>
            <person name="Krishnamurthi S."/>
            <person name="Tang S.K."/>
            <person name="Li W.J."/>
        </authorList>
    </citation>
    <scope>NUCLEOTIDE SEQUENCE [LARGE SCALE GENOMIC DNA]</scope>
    <source>
        <strain evidence="8 11">NIO-1109</strain>
    </source>
</reference>
<evidence type="ECO:0000313" key="12">
    <source>
        <dbReference type="Proteomes" id="UP000072605"/>
    </source>
</evidence>
<evidence type="ECO:0000256" key="7">
    <source>
        <dbReference type="SAM" id="Phobius"/>
    </source>
</evidence>
<keyword evidence="3 6" id="KW-0812">Transmembrane</keyword>
<dbReference type="Pfam" id="PF00950">
    <property type="entry name" value="ABC-3"/>
    <property type="match status" value="1"/>
</dbReference>
<dbReference type="Gene3D" id="1.10.3470.10">
    <property type="entry name" value="ABC transporter involved in vitamin B12 uptake, BtuC"/>
    <property type="match status" value="1"/>
</dbReference>
<dbReference type="RefSeq" id="WP_023467527.1">
    <property type="nucleotide sequence ID" value="NZ_FMYN01000002.1"/>
</dbReference>
<dbReference type="OrthoDB" id="9798540at2"/>